<dbReference type="AlphaFoldDB" id="A0A167P638"/>
<reference evidence="2" key="1">
    <citation type="submission" date="2015-06" db="EMBL/GenBank/DDBJ databases">
        <title>Expansion of signal transduction pathways in fungi by whole-genome duplication.</title>
        <authorList>
            <consortium name="DOE Joint Genome Institute"/>
            <person name="Corrochano L.M."/>
            <person name="Kuo A."/>
            <person name="Marcet-Houben M."/>
            <person name="Polaino S."/>
            <person name="Salamov A."/>
            <person name="Villalobos J.M."/>
            <person name="Alvarez M.I."/>
            <person name="Avalos J."/>
            <person name="Benito E.P."/>
            <person name="Benoit I."/>
            <person name="Burger G."/>
            <person name="Camino L.P."/>
            <person name="Canovas D."/>
            <person name="Cerda-Olmedo E."/>
            <person name="Cheng J.-F."/>
            <person name="Dominguez A."/>
            <person name="Elias M."/>
            <person name="Eslava A.P."/>
            <person name="Glaser F."/>
            <person name="Grimwood J."/>
            <person name="Gutierrez G."/>
            <person name="Heitman J."/>
            <person name="Henrissat B."/>
            <person name="Iturriaga E.A."/>
            <person name="Lang B.F."/>
            <person name="Lavin J.L."/>
            <person name="Lee S."/>
            <person name="Li W."/>
            <person name="Lindquist E."/>
            <person name="Lopez-Garcia S."/>
            <person name="Luque E.M."/>
            <person name="Marcos A.T."/>
            <person name="Martin J."/>
            <person name="McCluskey K."/>
            <person name="Medina H.R."/>
            <person name="Miralles-Duran A."/>
            <person name="Miyazaki A."/>
            <person name="Munoz-Torres E."/>
            <person name="Oguiza J.A."/>
            <person name="Ohm R."/>
            <person name="Olmedo M."/>
            <person name="Orejas M."/>
            <person name="Ortiz-Castellanos L."/>
            <person name="Pisabarro A.G."/>
            <person name="Rodriguez-Romero J."/>
            <person name="Ruiz-Herrera J."/>
            <person name="Ruiz-Vazquez R."/>
            <person name="Sanz C."/>
            <person name="Schackwitz W."/>
            <person name="Schmutz J."/>
            <person name="Shahriari M."/>
            <person name="Shelest E."/>
            <person name="Silva-Franco F."/>
            <person name="Soanes D."/>
            <person name="Syed K."/>
            <person name="Tagua V.G."/>
            <person name="Talbot N.J."/>
            <person name="Thon M."/>
            <person name="De vries R.P."/>
            <person name="Wiebenga A."/>
            <person name="Yadav J.S."/>
            <person name="Braun E.L."/>
            <person name="Baker S."/>
            <person name="Garre V."/>
            <person name="Horwitz B."/>
            <person name="Torres-Martinez S."/>
            <person name="Idnurm A."/>
            <person name="Herrera-Estrella A."/>
            <person name="Gabaldon T."/>
            <person name="Grigoriev I.V."/>
        </authorList>
    </citation>
    <scope>NUCLEOTIDE SEQUENCE [LARGE SCALE GENOMIC DNA]</scope>
    <source>
        <strain evidence="2">NRRL 1555(-)</strain>
    </source>
</reference>
<dbReference type="InParanoid" id="A0A167P638"/>
<keyword evidence="2" id="KW-1185">Reference proteome</keyword>
<dbReference type="VEuPathDB" id="FungiDB:PHYBLDRAFT_60448"/>
<proteinExistence type="predicted"/>
<dbReference type="EMBL" id="KV440974">
    <property type="protein sequence ID" value="OAD77319.1"/>
    <property type="molecule type" value="Genomic_DNA"/>
</dbReference>
<dbReference type="Proteomes" id="UP000077315">
    <property type="component" value="Unassembled WGS sequence"/>
</dbReference>
<gene>
    <name evidence="1" type="ORF">PHYBLDRAFT_60448</name>
</gene>
<sequence>MSWLLSLQERVIWKTEARSGSAARQHTPFQTNRCSQNNTFRTTLRIYTTNSSGHLRRKLPVRYANKDRKAQYKRSFVHSLLGKFKQRCTLAYTFRANGCFLDQRFPHRIAHNHNQLVWTLAQEAASIYAAKTDGDILRDTLKVEIEDKQREMQREMQRERYTERWRVSVHFPSKEIYEFFDITLTSNGNSTD</sequence>
<protein>
    <submittedName>
        <fullName evidence="1">Uncharacterized protein</fullName>
    </submittedName>
</protein>
<name>A0A167P638_PHYB8</name>
<evidence type="ECO:0000313" key="1">
    <source>
        <dbReference type="EMBL" id="OAD77319.1"/>
    </source>
</evidence>
<organism evidence="1 2">
    <name type="scientific">Phycomyces blakesleeanus (strain ATCC 8743b / DSM 1359 / FGSC 10004 / NBRC 33097 / NRRL 1555)</name>
    <dbReference type="NCBI Taxonomy" id="763407"/>
    <lineage>
        <taxon>Eukaryota</taxon>
        <taxon>Fungi</taxon>
        <taxon>Fungi incertae sedis</taxon>
        <taxon>Mucoromycota</taxon>
        <taxon>Mucoromycotina</taxon>
        <taxon>Mucoromycetes</taxon>
        <taxon>Mucorales</taxon>
        <taxon>Phycomycetaceae</taxon>
        <taxon>Phycomyces</taxon>
    </lineage>
</organism>
<accession>A0A167P638</accession>
<dbReference type="RefSeq" id="XP_018295359.1">
    <property type="nucleotide sequence ID" value="XM_018440642.1"/>
</dbReference>
<evidence type="ECO:0000313" key="2">
    <source>
        <dbReference type="Proteomes" id="UP000077315"/>
    </source>
</evidence>
<dbReference type="GeneID" id="29001548"/>